<keyword evidence="1" id="KW-0472">Membrane</keyword>
<dbReference type="AlphaFoldDB" id="D5C493"/>
<dbReference type="EMBL" id="CP001798">
    <property type="protein sequence ID" value="ADE13281.1"/>
    <property type="molecule type" value="Genomic_DNA"/>
</dbReference>
<dbReference type="STRING" id="472759.Nhal_0060"/>
<sequence>MVLLAQSFDLNRLNTYNSAGLARAQGCNVISKQIEPHKNTLQFILQPNSSLSWQKMKLVFYAVAGVLGIISGAFSLLGLWLIFPFAGLELVVLGSAFYLCARRAQRCEVITIDQNGIEIFRGRKANGERWRFHRQWVRVRVESAPHAWHMSHLMIGSHGHEVEIGIFLTEEERLYLAKELRKVCSP</sequence>
<name>D5C493_NITHN</name>
<protein>
    <recommendedName>
        <fullName evidence="4">DUF2244 domain-containing protein</fullName>
    </recommendedName>
</protein>
<keyword evidence="1" id="KW-0812">Transmembrane</keyword>
<organism evidence="2 3">
    <name type="scientific">Nitrosococcus halophilus (strain Nc4)</name>
    <dbReference type="NCBI Taxonomy" id="472759"/>
    <lineage>
        <taxon>Bacteria</taxon>
        <taxon>Pseudomonadati</taxon>
        <taxon>Pseudomonadota</taxon>
        <taxon>Gammaproteobacteria</taxon>
        <taxon>Chromatiales</taxon>
        <taxon>Chromatiaceae</taxon>
        <taxon>Nitrosococcus</taxon>
    </lineage>
</organism>
<evidence type="ECO:0000256" key="1">
    <source>
        <dbReference type="SAM" id="Phobius"/>
    </source>
</evidence>
<feature type="transmembrane region" description="Helical" evidence="1">
    <location>
        <begin position="58"/>
        <end position="76"/>
    </location>
</feature>
<reference evidence="3" key="1">
    <citation type="submission" date="2010-04" db="EMBL/GenBank/DDBJ databases">
        <title>Complete genome sequence of Nitrosococcus halophilus Nc4, a salt-adapted, aerobic obligate ammonia-oxidizing sulfur purple bacterium.</title>
        <authorList>
            <consortium name="US DOE Joint Genome Institute"/>
            <person name="Campbell M.A."/>
            <person name="Malfatti S.A."/>
            <person name="Chain P.S.G."/>
            <person name="Heidelberg J.F."/>
            <person name="Ward B.B."/>
            <person name="Klotz M.G."/>
        </authorList>
    </citation>
    <scope>NUCLEOTIDE SEQUENCE [LARGE SCALE GENOMIC DNA]</scope>
    <source>
        <strain evidence="3">Nc4</strain>
    </source>
</reference>
<evidence type="ECO:0008006" key="4">
    <source>
        <dbReference type="Google" id="ProtNLM"/>
    </source>
</evidence>
<dbReference type="Proteomes" id="UP000001844">
    <property type="component" value="Chromosome"/>
</dbReference>
<dbReference type="eggNOG" id="COG5488">
    <property type="taxonomic scope" value="Bacteria"/>
</dbReference>
<accession>D5C493</accession>
<keyword evidence="3" id="KW-1185">Reference proteome</keyword>
<feature type="transmembrane region" description="Helical" evidence="1">
    <location>
        <begin position="82"/>
        <end position="101"/>
    </location>
</feature>
<evidence type="ECO:0000313" key="2">
    <source>
        <dbReference type="EMBL" id="ADE13281.1"/>
    </source>
</evidence>
<dbReference type="InterPro" id="IPR019253">
    <property type="entry name" value="DUF2244_TM"/>
</dbReference>
<gene>
    <name evidence="2" type="ordered locus">Nhal_0060</name>
</gene>
<evidence type="ECO:0000313" key="3">
    <source>
        <dbReference type="Proteomes" id="UP000001844"/>
    </source>
</evidence>
<dbReference type="KEGG" id="nhl:Nhal_0060"/>
<proteinExistence type="predicted"/>
<dbReference type="HOGENOM" id="CLU_096000_4_0_6"/>
<dbReference type="Pfam" id="PF10003">
    <property type="entry name" value="DUF2244"/>
    <property type="match status" value="1"/>
</dbReference>
<keyword evidence="1" id="KW-1133">Transmembrane helix</keyword>